<dbReference type="OrthoDB" id="5871635at2759"/>
<organism evidence="1 2">
    <name type="scientific">Cylicostephanus goldi</name>
    <name type="common">Nematode worm</name>
    <dbReference type="NCBI Taxonomy" id="71465"/>
    <lineage>
        <taxon>Eukaryota</taxon>
        <taxon>Metazoa</taxon>
        <taxon>Ecdysozoa</taxon>
        <taxon>Nematoda</taxon>
        <taxon>Chromadorea</taxon>
        <taxon>Rhabditida</taxon>
        <taxon>Rhabditina</taxon>
        <taxon>Rhabditomorpha</taxon>
        <taxon>Strongyloidea</taxon>
        <taxon>Strongylidae</taxon>
        <taxon>Cylicostephanus</taxon>
    </lineage>
</organism>
<protein>
    <recommendedName>
        <fullName evidence="3">Cadherin domain-containing protein</fullName>
    </recommendedName>
</protein>
<proteinExistence type="predicted"/>
<feature type="non-terminal residue" evidence="1">
    <location>
        <position position="125"/>
    </location>
</feature>
<dbReference type="InterPro" id="IPR013783">
    <property type="entry name" value="Ig-like_fold"/>
</dbReference>
<dbReference type="GO" id="GO:0031410">
    <property type="term" value="C:cytoplasmic vesicle"/>
    <property type="evidence" value="ECO:0007669"/>
    <property type="project" value="TreeGrafter"/>
</dbReference>
<dbReference type="Gene3D" id="2.60.40.10">
    <property type="entry name" value="Immunoglobulins"/>
    <property type="match status" value="1"/>
</dbReference>
<dbReference type="InterPro" id="IPR029865">
    <property type="entry name" value="KIAA0319-like"/>
</dbReference>
<evidence type="ECO:0000313" key="1">
    <source>
        <dbReference type="EMBL" id="VDK58167.1"/>
    </source>
</evidence>
<name>A0A3P6RG32_CYLGO</name>
<dbReference type="EMBL" id="UYRV01011491">
    <property type="protein sequence ID" value="VDK58167.1"/>
    <property type="molecule type" value="Genomic_DNA"/>
</dbReference>
<dbReference type="PANTHER" id="PTHR46182:SF2">
    <property type="entry name" value="FI19480P1"/>
    <property type="match status" value="1"/>
</dbReference>
<dbReference type="PANTHER" id="PTHR46182">
    <property type="entry name" value="FI19480P1"/>
    <property type="match status" value="1"/>
</dbReference>
<dbReference type="GO" id="GO:0016020">
    <property type="term" value="C:membrane"/>
    <property type="evidence" value="ECO:0007669"/>
    <property type="project" value="TreeGrafter"/>
</dbReference>
<dbReference type="Proteomes" id="UP000271889">
    <property type="component" value="Unassembled WGS sequence"/>
</dbReference>
<reference evidence="1 2" key="1">
    <citation type="submission" date="2018-11" db="EMBL/GenBank/DDBJ databases">
        <authorList>
            <consortium name="Pathogen Informatics"/>
        </authorList>
    </citation>
    <scope>NUCLEOTIDE SEQUENCE [LARGE SCALE GENOMIC DNA]</scope>
</reference>
<sequence length="125" mass="13043">MAMLRTMVALLAISGHKSPVLVSFFSGPANALLVNADKAKATASGLIEGHYVFMLVVVDDGGLKGNASAFISVERSKNEPPVARAFNVTVLLPTAIAILNASQSSDDAGIVSYLWQPLDDVPASM</sequence>
<gene>
    <name evidence="1" type="ORF">CGOC_LOCUS4234</name>
</gene>
<dbReference type="AlphaFoldDB" id="A0A3P6RG32"/>
<keyword evidence="2" id="KW-1185">Reference proteome</keyword>
<accession>A0A3P6RG32</accession>
<dbReference type="GO" id="GO:0001764">
    <property type="term" value="P:neuron migration"/>
    <property type="evidence" value="ECO:0007669"/>
    <property type="project" value="TreeGrafter"/>
</dbReference>
<evidence type="ECO:0000313" key="2">
    <source>
        <dbReference type="Proteomes" id="UP000271889"/>
    </source>
</evidence>
<evidence type="ECO:0008006" key="3">
    <source>
        <dbReference type="Google" id="ProtNLM"/>
    </source>
</evidence>